<evidence type="ECO:0000313" key="1">
    <source>
        <dbReference type="EMBL" id="UXZ93693.1"/>
    </source>
</evidence>
<reference evidence="1" key="1">
    <citation type="submission" date="2021-08" db="EMBL/GenBank/DDBJ databases">
        <title>Complete genome sequence of Pseudomonas phytophila.</title>
        <authorList>
            <person name="Weir B.S."/>
            <person name="Templeton M.D."/>
            <person name="Arshed S."/>
            <person name="Andersen M.T."/>
            <person name="Jayaraman J."/>
        </authorList>
    </citation>
    <scope>NUCLEOTIDE SEQUENCE</scope>
    <source>
        <strain evidence="1">ICMP 23753</strain>
    </source>
</reference>
<organism evidence="1 2">
    <name type="scientific">Pseudomonas phytophila</name>
    <dbReference type="NCBI Taxonomy" id="2867264"/>
    <lineage>
        <taxon>Bacteria</taxon>
        <taxon>Pseudomonadati</taxon>
        <taxon>Pseudomonadota</taxon>
        <taxon>Gammaproteobacteria</taxon>
        <taxon>Pseudomonadales</taxon>
        <taxon>Pseudomonadaceae</taxon>
        <taxon>Pseudomonas</taxon>
    </lineage>
</organism>
<accession>A0ABY6F7J6</accession>
<gene>
    <name evidence="1" type="ORF">K3169_14930</name>
</gene>
<dbReference type="EMBL" id="CP081201">
    <property type="protein sequence ID" value="UXZ93693.1"/>
    <property type="molecule type" value="Genomic_DNA"/>
</dbReference>
<dbReference type="CDD" id="cd06233">
    <property type="entry name" value="M14-like"/>
    <property type="match status" value="1"/>
</dbReference>
<keyword evidence="2" id="KW-1185">Reference proteome</keyword>
<sequence length="370" mass="40937">MPNLFPTHPSYRGLRERFVQSAKQAGAILSRYDHPLPGPFGEPLSTDVALLGQPNAKRVMVIISGTHGIEGYYGSDCQRRWLDMLATQQLPADTAILMIHLINPWGTAWMRRVNEDNIDINRNYVDFTQSLPDNAAYAAIHDVYTCTDLDGAERAKADVRFSSLIDEHGWPGLMGIVGAGQYQFPDGLFFGGHGPSWSNNTLRHILATHLGSAEVAMAFDLHTGAGDYGHPMLMTIAQSQYPALPDAQALFGPWLYTLITGANTLSDTGVAATSTGYTSQALLDALPDVHLMPFVIECGTWPGPDVHDSLRADHWLHLHGDPCDATGETIKRALLEQFYPADCDWRELVWLRTRQIWERALAAFPTIKML</sequence>
<name>A0ABY6F7J6_9PSED</name>
<proteinExistence type="predicted"/>
<dbReference type="Gene3D" id="3.40.630.10">
    <property type="entry name" value="Zn peptidases"/>
    <property type="match status" value="1"/>
</dbReference>
<dbReference type="Proteomes" id="UP001063228">
    <property type="component" value="Chromosome"/>
</dbReference>
<dbReference type="RefSeq" id="WP_263267044.1">
    <property type="nucleotide sequence ID" value="NZ_CP081201.1"/>
</dbReference>
<dbReference type="SUPFAM" id="SSF53187">
    <property type="entry name" value="Zn-dependent exopeptidases"/>
    <property type="match status" value="1"/>
</dbReference>
<dbReference type="InterPro" id="IPR021259">
    <property type="entry name" value="DUF2817"/>
</dbReference>
<dbReference type="Pfam" id="PF10994">
    <property type="entry name" value="DUF2817"/>
    <property type="match status" value="1"/>
</dbReference>
<protein>
    <submittedName>
        <fullName evidence="1">M14 family metallopeptidase</fullName>
    </submittedName>
</protein>
<evidence type="ECO:0000313" key="2">
    <source>
        <dbReference type="Proteomes" id="UP001063228"/>
    </source>
</evidence>